<dbReference type="RefSeq" id="WP_074654788.1">
    <property type="nucleotide sequence ID" value="NZ_FNSD01000001.1"/>
</dbReference>
<sequence length="192" mass="20609">MAEIRLNGAEGKQRSMLIPVLIALALLAAGGAWFAKVYLHKEVTGTVDRVGVFPVHTVYARGSGILVGDDQTEDVTYVIPNVVLTDHTEVPLFVKSINGSFTMEDGSVMQATAIEKADLPRLAAMFPKMKPAVDTAGPTPLQSVESIAPGATAGGYVVFAFNVPQAVWDKRKSAEVSIDFYHQDRVTVPLPK</sequence>
<reference evidence="1 2" key="1">
    <citation type="submission" date="2016-10" db="EMBL/GenBank/DDBJ databases">
        <authorList>
            <person name="de Groot N.N."/>
        </authorList>
    </citation>
    <scope>NUCLEOTIDE SEQUENCE [LARGE SCALE GENOMIC DNA]</scope>
    <source>
        <strain evidence="1 2">AB35.6</strain>
    </source>
</reference>
<protein>
    <submittedName>
        <fullName evidence="1">Uncharacterized protein</fullName>
    </submittedName>
</protein>
<proteinExistence type="predicted"/>
<evidence type="ECO:0000313" key="1">
    <source>
        <dbReference type="EMBL" id="SEC26747.1"/>
    </source>
</evidence>
<dbReference type="EMBL" id="FNSD01000001">
    <property type="protein sequence ID" value="SEC26747.1"/>
    <property type="molecule type" value="Genomic_DNA"/>
</dbReference>
<dbReference type="Proteomes" id="UP000182409">
    <property type="component" value="Unassembled WGS sequence"/>
</dbReference>
<gene>
    <name evidence="1" type="ORF">SAMN05443244_3050</name>
</gene>
<organism evidence="1 2">
    <name type="scientific">Terriglobus roseus</name>
    <dbReference type="NCBI Taxonomy" id="392734"/>
    <lineage>
        <taxon>Bacteria</taxon>
        <taxon>Pseudomonadati</taxon>
        <taxon>Acidobacteriota</taxon>
        <taxon>Terriglobia</taxon>
        <taxon>Terriglobales</taxon>
        <taxon>Acidobacteriaceae</taxon>
        <taxon>Terriglobus</taxon>
    </lineage>
</organism>
<dbReference type="AlphaFoldDB" id="A0A1H4R4L0"/>
<evidence type="ECO:0000313" key="2">
    <source>
        <dbReference type="Proteomes" id="UP000182409"/>
    </source>
</evidence>
<accession>A0A1H4R4L0</accession>
<dbReference type="OrthoDB" id="119094at2"/>
<name>A0A1H4R4L0_9BACT</name>